<dbReference type="InterPro" id="IPR029026">
    <property type="entry name" value="tRNA_m1G_MTases_N"/>
</dbReference>
<dbReference type="RefSeq" id="XP_003440315.1">
    <property type="nucleotide sequence ID" value="XM_003440267.5"/>
</dbReference>
<reference evidence="8" key="1">
    <citation type="submission" date="2012-01" db="EMBL/GenBank/DDBJ databases">
        <title>The Genome Sequence of Oreochromis niloticus (Nile Tilapia).</title>
        <authorList>
            <consortium name="Broad Institute Genome Assembly Team"/>
            <consortium name="Broad Institute Sequencing Platform"/>
            <person name="Di Palma F."/>
            <person name="Johnson J."/>
            <person name="Lander E.S."/>
            <person name="Lindblad-Toh K."/>
        </authorList>
    </citation>
    <scope>NUCLEOTIDE SEQUENCE [LARGE SCALE GENOMIC DNA]</scope>
</reference>
<dbReference type="SMART" id="SM00967">
    <property type="entry name" value="SpoU_sub_bind"/>
    <property type="match status" value="1"/>
</dbReference>
<dbReference type="SUPFAM" id="SSF55315">
    <property type="entry name" value="L30e-like"/>
    <property type="match status" value="1"/>
</dbReference>
<dbReference type="GeneTree" id="ENSGT00940000166642"/>
<dbReference type="CDD" id="cd18106">
    <property type="entry name" value="SpoU-like_RNMTL1"/>
    <property type="match status" value="1"/>
</dbReference>
<dbReference type="InterPro" id="IPR013123">
    <property type="entry name" value="SpoU_subst-bd"/>
</dbReference>
<dbReference type="Pfam" id="PF22435">
    <property type="entry name" value="MRM3-like_sub_bind"/>
    <property type="match status" value="1"/>
</dbReference>
<evidence type="ECO:0000256" key="5">
    <source>
        <dbReference type="SAM" id="MobiDB-lite"/>
    </source>
</evidence>
<dbReference type="PANTHER" id="PTHR43191:SF2">
    <property type="entry name" value="RRNA METHYLTRANSFERASE 3, MITOCHONDRIAL"/>
    <property type="match status" value="1"/>
</dbReference>
<evidence type="ECO:0000256" key="3">
    <source>
        <dbReference type="ARBA" id="ARBA00022603"/>
    </source>
</evidence>
<name>I3K5Z8_ORENI</name>
<dbReference type="PANTHER" id="PTHR43191">
    <property type="entry name" value="RRNA METHYLTRANSFERASE 3"/>
    <property type="match status" value="1"/>
</dbReference>
<organism evidence="7 8">
    <name type="scientific">Oreochromis niloticus</name>
    <name type="common">Nile tilapia</name>
    <name type="synonym">Tilapia nilotica</name>
    <dbReference type="NCBI Taxonomy" id="8128"/>
    <lineage>
        <taxon>Eukaryota</taxon>
        <taxon>Metazoa</taxon>
        <taxon>Chordata</taxon>
        <taxon>Craniata</taxon>
        <taxon>Vertebrata</taxon>
        <taxon>Euteleostomi</taxon>
        <taxon>Actinopterygii</taxon>
        <taxon>Neopterygii</taxon>
        <taxon>Teleostei</taxon>
        <taxon>Neoteleostei</taxon>
        <taxon>Acanthomorphata</taxon>
        <taxon>Ovalentaria</taxon>
        <taxon>Cichlomorphae</taxon>
        <taxon>Cichliformes</taxon>
        <taxon>Cichlidae</taxon>
        <taxon>African cichlids</taxon>
        <taxon>Pseudocrenilabrinae</taxon>
        <taxon>Oreochromini</taxon>
        <taxon>Oreochromis</taxon>
    </lineage>
</organism>
<dbReference type="InterPro" id="IPR053888">
    <property type="entry name" value="MRM3-like_sub_bind"/>
</dbReference>
<dbReference type="InterPro" id="IPR051259">
    <property type="entry name" value="rRNA_Methyltransferase"/>
</dbReference>
<dbReference type="AlphaFoldDB" id="I3K5Z8"/>
<dbReference type="GO" id="GO:0008173">
    <property type="term" value="F:RNA methyltransferase activity"/>
    <property type="evidence" value="ECO:0007669"/>
    <property type="project" value="InterPro"/>
</dbReference>
<evidence type="ECO:0000313" key="7">
    <source>
        <dbReference type="Ensembl" id="ENSONIP00000016543.2"/>
    </source>
</evidence>
<dbReference type="Pfam" id="PF00588">
    <property type="entry name" value="SpoU_methylase"/>
    <property type="match status" value="2"/>
</dbReference>
<feature type="domain" description="RNA 2-O ribose methyltransferase substrate binding" evidence="6">
    <location>
        <begin position="146"/>
        <end position="217"/>
    </location>
</feature>
<evidence type="ECO:0000256" key="2">
    <source>
        <dbReference type="ARBA" id="ARBA00022552"/>
    </source>
</evidence>
<dbReference type="Ensembl" id="ENSONIT00000016558.2">
    <property type="protein sequence ID" value="ENSONIP00000016543.2"/>
    <property type="gene ID" value="ENSONIG00000013152.2"/>
</dbReference>
<dbReference type="SUPFAM" id="SSF75217">
    <property type="entry name" value="alpha/beta knot"/>
    <property type="match status" value="1"/>
</dbReference>
<dbReference type="Gene3D" id="3.40.1280.10">
    <property type="match status" value="1"/>
</dbReference>
<proteinExistence type="inferred from homology"/>
<protein>
    <submittedName>
        <fullName evidence="7">Mitochondrial rRNA methyltransferase 3a</fullName>
    </submittedName>
</protein>
<reference evidence="7" key="2">
    <citation type="submission" date="2025-08" db="UniProtKB">
        <authorList>
            <consortium name="Ensembl"/>
        </authorList>
    </citation>
    <scope>IDENTIFICATION</scope>
</reference>
<keyword evidence="3" id="KW-0489">Methyltransferase</keyword>
<comment type="similarity">
    <text evidence="1">Belongs to the class IV-like SAM-binding methyltransferase superfamily. RNA methyltransferase TrmH family.</text>
</comment>
<dbReference type="InterPro" id="IPR001537">
    <property type="entry name" value="SpoU_MeTrfase"/>
</dbReference>
<dbReference type="GO" id="GO:0003723">
    <property type="term" value="F:RNA binding"/>
    <property type="evidence" value="ECO:0007669"/>
    <property type="project" value="InterPro"/>
</dbReference>
<feature type="region of interest" description="Disordered" evidence="5">
    <location>
        <begin position="306"/>
        <end position="337"/>
    </location>
</feature>
<dbReference type="InterPro" id="IPR029064">
    <property type="entry name" value="Ribosomal_eL30-like_sf"/>
</dbReference>
<dbReference type="Proteomes" id="UP000005207">
    <property type="component" value="Linkage group LG14"/>
</dbReference>
<evidence type="ECO:0000313" key="8">
    <source>
        <dbReference type="Proteomes" id="UP000005207"/>
    </source>
</evidence>
<dbReference type="HOGENOM" id="CLU_021322_1_0_1"/>
<dbReference type="OMA" id="FLKFHKY"/>
<dbReference type="STRING" id="8128.ENSONIP00000016543"/>
<evidence type="ECO:0000256" key="4">
    <source>
        <dbReference type="ARBA" id="ARBA00022679"/>
    </source>
</evidence>
<dbReference type="Gene3D" id="3.30.1330.30">
    <property type="match status" value="1"/>
</dbReference>
<dbReference type="GO" id="GO:0005737">
    <property type="term" value="C:cytoplasm"/>
    <property type="evidence" value="ECO:0007669"/>
    <property type="project" value="UniProtKB-ARBA"/>
</dbReference>
<dbReference type="FunCoup" id="I3K5Z8">
    <property type="interactions" value="66"/>
</dbReference>
<dbReference type="OrthoDB" id="270651at2759"/>
<dbReference type="InParanoid" id="I3K5Z8"/>
<dbReference type="KEGG" id="onl:100691515"/>
<keyword evidence="2" id="KW-0698">rRNA processing</keyword>
<evidence type="ECO:0000256" key="1">
    <source>
        <dbReference type="ARBA" id="ARBA00007228"/>
    </source>
</evidence>
<dbReference type="GO" id="GO:0032259">
    <property type="term" value="P:methylation"/>
    <property type="evidence" value="ECO:0007669"/>
    <property type="project" value="UniProtKB-KW"/>
</dbReference>
<dbReference type="GeneID" id="100691515"/>
<dbReference type="GO" id="GO:0006364">
    <property type="term" value="P:rRNA processing"/>
    <property type="evidence" value="ECO:0007669"/>
    <property type="project" value="UniProtKB-KW"/>
</dbReference>
<accession>I3K5Z8</accession>
<reference evidence="7" key="3">
    <citation type="submission" date="2025-09" db="UniProtKB">
        <authorList>
            <consortium name="Ensembl"/>
        </authorList>
    </citation>
    <scope>IDENTIFICATION</scope>
</reference>
<evidence type="ECO:0000259" key="6">
    <source>
        <dbReference type="SMART" id="SM00967"/>
    </source>
</evidence>
<keyword evidence="8" id="KW-1185">Reference proteome</keyword>
<dbReference type="CTD" id="550390"/>
<dbReference type="eggNOG" id="KOG2506">
    <property type="taxonomic scope" value="Eukaryota"/>
</dbReference>
<keyword evidence="4" id="KW-0808">Transferase</keyword>
<sequence length="454" mass="50628">MAAYTRGMICVISMIERHGFLTTRGCVTVESKRYVRGLRRKPVRVLFPENETGKVIKAPQIQSDEPKIQRETRGRIISAATEHHEEKNSVRTRTDAQSATKHAFTVTKNEVDGLRYERASPGDKRLARLVSVARSRTFRDHQGKILLEGRRLICDALDAGAKPQTVFFSTVDRLRELPLDKLRRATLVKVKFEDIKLWSDVVAPQGVIAIFSRPDPSQLNFASKGHSVPLSLICDNIRDPGNLGTMLRCAAAAGCHNVLLTKGCVDVWEPKVLRAAMGAHFRLPIYPSLDWDDVENHLPKPVTVHVADSSGSPNRSREVEVNVSPEPSKAGDYGWVSTRPNRKNMEYEDYDSDSDSDEGLSLPRVDTKLYYDSWAQSPTALVIGGETHGLSLEAVQLAEKTDGHRLFIPVVPDVDSLNSAMAASILLFEGRKQLLKLLQTSGKKRQCKAERQFP</sequence>
<gene>
    <name evidence="7" type="primary">mrm3a</name>
</gene>
<dbReference type="InterPro" id="IPR029028">
    <property type="entry name" value="Alpha/beta_knot_MTases"/>
</dbReference>